<dbReference type="AlphaFoldDB" id="M0KAU6"/>
<dbReference type="EMBL" id="AOLS01000061">
    <property type="protein sequence ID" value="EMA17299.1"/>
    <property type="molecule type" value="Genomic_DNA"/>
</dbReference>
<gene>
    <name evidence="2" type="ORF">C435_11380</name>
</gene>
<dbReference type="InterPro" id="IPR007404">
    <property type="entry name" value="YdjM-like"/>
</dbReference>
<comment type="caution">
    <text evidence="2">The sequence shown here is derived from an EMBL/GenBank/DDBJ whole genome shotgun (WGS) entry which is preliminary data.</text>
</comment>
<evidence type="ECO:0000313" key="3">
    <source>
        <dbReference type="Proteomes" id="UP000011687"/>
    </source>
</evidence>
<reference evidence="2 3" key="1">
    <citation type="journal article" date="2014" name="PLoS Genet.">
        <title>Phylogenetically driven sequencing of extremely halophilic archaea reveals strategies for static and dynamic osmo-response.</title>
        <authorList>
            <person name="Becker E.A."/>
            <person name="Seitzer P.M."/>
            <person name="Tritt A."/>
            <person name="Larsen D."/>
            <person name="Krusor M."/>
            <person name="Yao A.I."/>
            <person name="Wu D."/>
            <person name="Madern D."/>
            <person name="Eisen J.A."/>
            <person name="Darling A.E."/>
            <person name="Facciotti M.T."/>
        </authorList>
    </citation>
    <scope>NUCLEOTIDE SEQUENCE [LARGE SCALE GENOMIC DNA]</scope>
    <source>
        <strain evidence="2 3">ATCC 33799</strain>
    </source>
</reference>
<evidence type="ECO:0000313" key="2">
    <source>
        <dbReference type="EMBL" id="EMA17299.1"/>
    </source>
</evidence>
<feature type="transmembrane region" description="Helical" evidence="1">
    <location>
        <begin position="58"/>
        <end position="82"/>
    </location>
</feature>
<proteinExistence type="predicted"/>
<feature type="transmembrane region" description="Helical" evidence="1">
    <location>
        <begin position="162"/>
        <end position="181"/>
    </location>
</feature>
<organism evidence="2 3">
    <name type="scientific">Haloarcula marismortui ATCC 33799</name>
    <dbReference type="NCBI Taxonomy" id="662475"/>
    <lineage>
        <taxon>Archaea</taxon>
        <taxon>Methanobacteriati</taxon>
        <taxon>Methanobacteriota</taxon>
        <taxon>Stenosarchaea group</taxon>
        <taxon>Halobacteria</taxon>
        <taxon>Halobacteriales</taxon>
        <taxon>Haloarculaceae</taxon>
        <taxon>Haloarcula</taxon>
    </lineage>
</organism>
<dbReference type="GO" id="GO:0016787">
    <property type="term" value="F:hydrolase activity"/>
    <property type="evidence" value="ECO:0007669"/>
    <property type="project" value="UniProtKB-KW"/>
</dbReference>
<keyword evidence="1" id="KW-0812">Transmembrane</keyword>
<keyword evidence="1" id="KW-0472">Membrane</keyword>
<keyword evidence="2" id="KW-0378">Hydrolase</keyword>
<accession>M0KAU6</accession>
<feature type="transmembrane region" description="Helical" evidence="1">
    <location>
        <begin position="103"/>
        <end position="123"/>
    </location>
</feature>
<protein>
    <submittedName>
        <fullName evidence="2">Membrane-bound metal-dependent hydrolase</fullName>
    </submittedName>
</protein>
<dbReference type="Pfam" id="PF04307">
    <property type="entry name" value="YdjM"/>
    <property type="match status" value="1"/>
</dbReference>
<evidence type="ECO:0000256" key="1">
    <source>
        <dbReference type="SAM" id="Phobius"/>
    </source>
</evidence>
<dbReference type="Proteomes" id="UP000011687">
    <property type="component" value="Unassembled WGS sequence"/>
</dbReference>
<keyword evidence="3" id="KW-1185">Reference proteome</keyword>
<keyword evidence="1" id="KW-1133">Transmembrane helix</keyword>
<dbReference type="RefSeq" id="WP_007189261.1">
    <property type="nucleotide sequence ID" value="NZ_AOLS01000061.1"/>
</dbReference>
<sequence>MHKPGHFGLSLLATSLLVLIVVDLGYPHWGILIAAAGTAGGNLPDIDNKPLVPFSHHGWTHTVLFTLIAGVAIVPLALAGYWSILQFGQGIPVAVPAPSQLEFLGLSVILYIAAVLGGLSHLFGDTLSTAGGKLLIRPWKPISNNYVRIGITTADSPVYNTGFFIAGVISHGIVYQSFFGLI</sequence>
<name>M0KAU6_9EURY</name>